<feature type="transmembrane region" description="Helical" evidence="5">
    <location>
        <begin position="317"/>
        <end position="336"/>
    </location>
</feature>
<feature type="transmembrane region" description="Helical" evidence="5">
    <location>
        <begin position="145"/>
        <end position="165"/>
    </location>
</feature>
<feature type="transmembrane region" description="Helical" evidence="5">
    <location>
        <begin position="177"/>
        <end position="195"/>
    </location>
</feature>
<evidence type="ECO:0000256" key="4">
    <source>
        <dbReference type="ARBA" id="ARBA00023136"/>
    </source>
</evidence>
<feature type="transmembrane region" description="Helical" evidence="5">
    <location>
        <begin position="240"/>
        <end position="262"/>
    </location>
</feature>
<comment type="subcellular location">
    <subcellularLocation>
        <location evidence="1">Membrane</location>
        <topology evidence="1">Multi-pass membrane protein</topology>
    </subcellularLocation>
</comment>
<feature type="transmembrane region" description="Helical" evidence="5">
    <location>
        <begin position="432"/>
        <end position="454"/>
    </location>
</feature>
<evidence type="ECO:0000256" key="3">
    <source>
        <dbReference type="ARBA" id="ARBA00022989"/>
    </source>
</evidence>
<dbReference type="InParanoid" id="A0A6J3C0I7"/>
<dbReference type="GeneID" id="113521800"/>
<dbReference type="KEGG" id="gmw:113521800"/>
<accession>A0A6J3C0I7</accession>
<dbReference type="InterPro" id="IPR013057">
    <property type="entry name" value="AA_transpt_TM"/>
</dbReference>
<feature type="transmembrane region" description="Helical" evidence="5">
    <location>
        <begin position="82"/>
        <end position="106"/>
    </location>
</feature>
<gene>
    <name evidence="8" type="primary">LOC113521800</name>
</gene>
<dbReference type="RefSeq" id="XP_031765771.2">
    <property type="nucleotide sequence ID" value="XM_031909911.2"/>
</dbReference>
<feature type="transmembrane region" description="Helical" evidence="5">
    <location>
        <begin position="54"/>
        <end position="76"/>
    </location>
</feature>
<evidence type="ECO:0000256" key="5">
    <source>
        <dbReference type="SAM" id="Phobius"/>
    </source>
</evidence>
<protein>
    <submittedName>
        <fullName evidence="8">Proton-coupled amino acid transporter-like protein CG1139</fullName>
    </submittedName>
</protein>
<sequence>MAAFEAVSKLMINSLGGRFSIIDFRRCELPPERPDDNDFDPRLYREPKCPISPWMAYFNLLRTGFGAGVLGLPLAISQSGIILGPLLTLATGALMIHTHLTLLWCLNEISRQLRIPYISYRYGFRIALLHGPPICRYIGERGPTIIATMMMMSQIGICTVFVIFTTDSLRDIMDWESSRPALLALLLPYLLLEYFMKTLKIVSYVSLVGNLMNFVGLVLIFYLIFEDPHGETIVATTETLPFLFALGTFLFNMSAVGVVLSLDKALKDPTIMTSRCGVIIIGILVPTLVSTIFGTLGYWSFGTMEENILRSLPFDNYIAMTAIGLYMIAVALAYPIQCYPGIQIILEVVKNHHLNEPPSDNALKILESIARPVFVCTSFLIGYLIPFQGPFVAFVGSLCTTLLALVFPATMELCLMYPGDYGKFNIHLVKNLIIIIIGIFICFFGIAHCGYLIYIRILSLDSPNDV</sequence>
<name>A0A6J3C0I7_GALME</name>
<feature type="transmembrane region" description="Helical" evidence="5">
    <location>
        <begin position="274"/>
        <end position="297"/>
    </location>
</feature>
<evidence type="ECO:0000259" key="6">
    <source>
        <dbReference type="Pfam" id="PF01490"/>
    </source>
</evidence>
<keyword evidence="7" id="KW-1185">Reference proteome</keyword>
<evidence type="ECO:0000256" key="1">
    <source>
        <dbReference type="ARBA" id="ARBA00004141"/>
    </source>
</evidence>
<keyword evidence="2 5" id="KW-0812">Transmembrane</keyword>
<dbReference type="Proteomes" id="UP001652740">
    <property type="component" value="Unplaced"/>
</dbReference>
<feature type="transmembrane region" description="Helical" evidence="5">
    <location>
        <begin position="202"/>
        <end position="225"/>
    </location>
</feature>
<dbReference type="GO" id="GO:0015179">
    <property type="term" value="F:L-amino acid transmembrane transporter activity"/>
    <property type="evidence" value="ECO:0007669"/>
    <property type="project" value="TreeGrafter"/>
</dbReference>
<organism evidence="7 8">
    <name type="scientific">Galleria mellonella</name>
    <name type="common">Greater wax moth</name>
    <dbReference type="NCBI Taxonomy" id="7137"/>
    <lineage>
        <taxon>Eukaryota</taxon>
        <taxon>Metazoa</taxon>
        <taxon>Ecdysozoa</taxon>
        <taxon>Arthropoda</taxon>
        <taxon>Hexapoda</taxon>
        <taxon>Insecta</taxon>
        <taxon>Pterygota</taxon>
        <taxon>Neoptera</taxon>
        <taxon>Endopterygota</taxon>
        <taxon>Lepidoptera</taxon>
        <taxon>Glossata</taxon>
        <taxon>Ditrysia</taxon>
        <taxon>Pyraloidea</taxon>
        <taxon>Pyralidae</taxon>
        <taxon>Galleriinae</taxon>
        <taxon>Galleria</taxon>
    </lineage>
</organism>
<dbReference type="AlphaFoldDB" id="A0A6J3C0I7"/>
<evidence type="ECO:0000313" key="8">
    <source>
        <dbReference type="RefSeq" id="XP_031765771.2"/>
    </source>
</evidence>
<dbReference type="Pfam" id="PF01490">
    <property type="entry name" value="Aa_trans"/>
    <property type="match status" value="1"/>
</dbReference>
<reference evidence="8" key="1">
    <citation type="submission" date="2025-08" db="UniProtKB">
        <authorList>
            <consortium name="RefSeq"/>
        </authorList>
    </citation>
    <scope>IDENTIFICATION</scope>
    <source>
        <tissue evidence="8">Whole larvae</tissue>
    </source>
</reference>
<dbReference type="GO" id="GO:0005774">
    <property type="term" value="C:vacuolar membrane"/>
    <property type="evidence" value="ECO:0007669"/>
    <property type="project" value="TreeGrafter"/>
</dbReference>
<keyword evidence="4 5" id="KW-0472">Membrane</keyword>
<proteinExistence type="predicted"/>
<feature type="transmembrane region" description="Helical" evidence="5">
    <location>
        <begin position="391"/>
        <end position="411"/>
    </location>
</feature>
<keyword evidence="3 5" id="KW-1133">Transmembrane helix</keyword>
<evidence type="ECO:0000256" key="2">
    <source>
        <dbReference type="ARBA" id="ARBA00022692"/>
    </source>
</evidence>
<evidence type="ECO:0000313" key="7">
    <source>
        <dbReference type="Proteomes" id="UP001652740"/>
    </source>
</evidence>
<dbReference type="PANTHER" id="PTHR22950">
    <property type="entry name" value="AMINO ACID TRANSPORTER"/>
    <property type="match status" value="1"/>
</dbReference>
<feature type="domain" description="Amino acid transporter transmembrane" evidence="6">
    <location>
        <begin position="51"/>
        <end position="448"/>
    </location>
</feature>